<keyword evidence="2" id="KW-0472">Membrane</keyword>
<keyword evidence="2" id="KW-0812">Transmembrane</keyword>
<evidence type="ECO:0000256" key="1">
    <source>
        <dbReference type="SAM" id="Coils"/>
    </source>
</evidence>
<dbReference type="PANTHER" id="PTHR35801">
    <property type="entry name" value="PHOSPHOSERINE PHOSPHATASE RSBX"/>
    <property type="match status" value="1"/>
</dbReference>
<keyword evidence="2" id="KW-1133">Transmembrane helix</keyword>
<dbReference type="InterPro" id="IPR039248">
    <property type="entry name" value="Ptase_RsbX"/>
</dbReference>
<dbReference type="Pfam" id="PF07228">
    <property type="entry name" value="SpoIIE"/>
    <property type="match status" value="1"/>
</dbReference>
<comment type="caution">
    <text evidence="4">The sequence shown here is derived from an EMBL/GenBank/DDBJ whole genome shotgun (WGS) entry which is preliminary data.</text>
</comment>
<feature type="transmembrane region" description="Helical" evidence="2">
    <location>
        <begin position="12"/>
        <end position="29"/>
    </location>
</feature>
<dbReference type="InterPro" id="IPR001932">
    <property type="entry name" value="PPM-type_phosphatase-like_dom"/>
</dbReference>
<dbReference type="Pfam" id="PF19732">
    <property type="entry name" value="SpoIIE_N"/>
    <property type="match status" value="1"/>
</dbReference>
<dbReference type="SMART" id="SM00331">
    <property type="entry name" value="PP2C_SIG"/>
    <property type="match status" value="1"/>
</dbReference>
<evidence type="ECO:0000313" key="5">
    <source>
        <dbReference type="Proteomes" id="UP000824204"/>
    </source>
</evidence>
<feature type="transmembrane region" description="Helical" evidence="2">
    <location>
        <begin position="36"/>
        <end position="59"/>
    </location>
</feature>
<dbReference type="PROSITE" id="PS51746">
    <property type="entry name" value="PPM_2"/>
    <property type="match status" value="1"/>
</dbReference>
<feature type="transmembrane region" description="Helical" evidence="2">
    <location>
        <begin position="188"/>
        <end position="216"/>
    </location>
</feature>
<dbReference type="SUPFAM" id="SSF81606">
    <property type="entry name" value="PP2C-like"/>
    <property type="match status" value="1"/>
</dbReference>
<feature type="transmembrane region" description="Helical" evidence="2">
    <location>
        <begin position="65"/>
        <end position="88"/>
    </location>
</feature>
<reference evidence="4" key="2">
    <citation type="submission" date="2021-04" db="EMBL/GenBank/DDBJ databases">
        <authorList>
            <person name="Gilroy R."/>
        </authorList>
    </citation>
    <scope>NUCLEOTIDE SEQUENCE</scope>
    <source>
        <strain evidence="4">811</strain>
    </source>
</reference>
<feature type="coiled-coil region" evidence="1">
    <location>
        <begin position="424"/>
        <end position="456"/>
    </location>
</feature>
<dbReference type="SMART" id="SM00332">
    <property type="entry name" value="PP2Cc"/>
    <property type="match status" value="1"/>
</dbReference>
<feature type="transmembrane region" description="Helical" evidence="2">
    <location>
        <begin position="282"/>
        <end position="299"/>
    </location>
</feature>
<dbReference type="InterPro" id="IPR036457">
    <property type="entry name" value="PPM-type-like_dom_sf"/>
</dbReference>
<accession>A0A9D1V6M9</accession>
<dbReference type="AlphaFoldDB" id="A0A9D1V6M9"/>
<dbReference type="Gene3D" id="3.60.40.10">
    <property type="entry name" value="PPM-type phosphatase domain"/>
    <property type="match status" value="1"/>
</dbReference>
<dbReference type="Proteomes" id="UP000824204">
    <property type="component" value="Unassembled WGS sequence"/>
</dbReference>
<dbReference type="InterPro" id="IPR045768">
    <property type="entry name" value="SpoIIE_N"/>
</dbReference>
<dbReference type="PANTHER" id="PTHR35801:SF1">
    <property type="entry name" value="PHOSPHOSERINE PHOSPHATASE RSBX"/>
    <property type="match status" value="1"/>
</dbReference>
<organism evidence="4 5">
    <name type="scientific">Candidatus Borkfalkia faecipullorum</name>
    <dbReference type="NCBI Taxonomy" id="2838510"/>
    <lineage>
        <taxon>Bacteria</taxon>
        <taxon>Bacillati</taxon>
        <taxon>Bacillota</taxon>
        <taxon>Clostridia</taxon>
        <taxon>Christensenellales</taxon>
        <taxon>Christensenellaceae</taxon>
        <taxon>Candidatus Borkfalkia</taxon>
    </lineage>
</organism>
<feature type="transmembrane region" description="Helical" evidence="2">
    <location>
        <begin position="160"/>
        <end position="176"/>
    </location>
</feature>
<gene>
    <name evidence="4" type="ORF">H9741_00765</name>
</gene>
<feature type="transmembrane region" description="Helical" evidence="2">
    <location>
        <begin position="228"/>
        <end position="247"/>
    </location>
</feature>
<evidence type="ECO:0000313" key="4">
    <source>
        <dbReference type="EMBL" id="HIX06988.1"/>
    </source>
</evidence>
<evidence type="ECO:0000259" key="3">
    <source>
        <dbReference type="PROSITE" id="PS51746"/>
    </source>
</evidence>
<dbReference type="EMBL" id="DXFX01000009">
    <property type="protein sequence ID" value="HIX06988.1"/>
    <property type="molecule type" value="Genomic_DNA"/>
</dbReference>
<name>A0A9D1V6M9_9FIRM</name>
<feature type="transmembrane region" description="Helical" evidence="2">
    <location>
        <begin position="100"/>
        <end position="121"/>
    </location>
</feature>
<feature type="transmembrane region" description="Helical" evidence="2">
    <location>
        <begin position="127"/>
        <end position="148"/>
    </location>
</feature>
<proteinExistence type="predicted"/>
<protein>
    <submittedName>
        <fullName evidence="4">Serine/threonine-protein phosphatase</fullName>
    </submittedName>
</protein>
<keyword evidence="1" id="KW-0175">Coiled coil</keyword>
<reference evidence="4" key="1">
    <citation type="journal article" date="2021" name="PeerJ">
        <title>Extensive microbial diversity within the chicken gut microbiome revealed by metagenomics and culture.</title>
        <authorList>
            <person name="Gilroy R."/>
            <person name="Ravi A."/>
            <person name="Getino M."/>
            <person name="Pursley I."/>
            <person name="Horton D.L."/>
            <person name="Alikhan N.F."/>
            <person name="Baker D."/>
            <person name="Gharbi K."/>
            <person name="Hall N."/>
            <person name="Watson M."/>
            <person name="Adriaenssens E.M."/>
            <person name="Foster-Nyarko E."/>
            <person name="Jarju S."/>
            <person name="Secka A."/>
            <person name="Antonio M."/>
            <person name="Oren A."/>
            <person name="Chaudhuri R.R."/>
            <person name="La Ragione R."/>
            <person name="Hildebrand F."/>
            <person name="Pallen M.J."/>
        </authorList>
    </citation>
    <scope>NUCLEOTIDE SEQUENCE</scope>
    <source>
        <strain evidence="4">811</strain>
    </source>
</reference>
<evidence type="ECO:0000256" key="2">
    <source>
        <dbReference type="SAM" id="Phobius"/>
    </source>
</evidence>
<feature type="domain" description="PPM-type phosphatase" evidence="3">
    <location>
        <begin position="557"/>
        <end position="761"/>
    </location>
</feature>
<sequence length="772" mass="82775">MRLRFRYGYKTALVYFAVFAGMVLLNFTMRSFEPFSLPLFAAALTCGFHPLALAGMYILAGGLSLLAGFNAFIVFLMQGIFLGAVFFVYERTGRSMRAEFGLWCALALLPFLWRFGGYVYADYVQSALVSAAIFLLCLLFLGAGRSLLLHAGRRRLSPEELIFLAASVAAVGVGLYNCLGENVYQSVALFLILLSCALLRSASAVFCALVLGIAPSVCRSVSSMSPDLYPVAAFSLCAAAALLLLRAGKLPCALGAFFADVLLRTLSCLADTGMEGLTRMQFYLTLLVPLVPCLLFVFLPETLLRRGARTIRLYGERRLTRTSIDRNRAEVGERLFEMSAAFREIENAFYSFAAEQTFAGAPALLAEQVRAEACANCEKLSSCDQKTDGGLLRLTEVGCEKGKVSLIDLPGALSAECPNPAGLLFSLNRVLAEYRREALEAENAAAARELFAKQARAVADLLKDLAVRQSVPTGANVQAEQEIQAALGSAGIPCDEVFVLGEMPEIYLTVCGNYAQRRICAALSRAMGKEYTLSARRNVCADKYVYVLRPTPVYDAAFGVASATKEGESACGDTTSVLRIDERNFLCALADGMGSGGEARSLSDAALNLVESLFRAGMAGETVLLTVNRLLSFRKGEGFACLDVATVNLDTGRADIVKAGSPLAFLITRSKVETLESDSLPLGILEGVHPTTLTRTLSDGDVLVFLSDGISSAFGSGTDVAQFLSQKIAANPQALADSLLAEALARSGRAQDDMTVLAVRLFSRTPTTVEGS</sequence>